<dbReference type="Gene3D" id="1.20.1280.50">
    <property type="match status" value="1"/>
</dbReference>
<dbReference type="PANTHER" id="PTHR38926:SF72">
    <property type="entry name" value="IM:7136021-RELATED"/>
    <property type="match status" value="1"/>
</dbReference>
<organism evidence="2 3">
    <name type="scientific">Glossina pallidipes</name>
    <name type="common">Tsetse fly</name>
    <dbReference type="NCBI Taxonomy" id="7398"/>
    <lineage>
        <taxon>Eukaryota</taxon>
        <taxon>Metazoa</taxon>
        <taxon>Ecdysozoa</taxon>
        <taxon>Arthropoda</taxon>
        <taxon>Hexapoda</taxon>
        <taxon>Insecta</taxon>
        <taxon>Pterygota</taxon>
        <taxon>Neoptera</taxon>
        <taxon>Endopterygota</taxon>
        <taxon>Diptera</taxon>
        <taxon>Brachycera</taxon>
        <taxon>Muscomorpha</taxon>
        <taxon>Hippoboscoidea</taxon>
        <taxon>Glossinidae</taxon>
        <taxon>Glossina</taxon>
    </lineage>
</organism>
<dbReference type="STRING" id="7398.A0A1B0AAP9"/>
<dbReference type="PANTHER" id="PTHR38926">
    <property type="entry name" value="F-BOX DOMAIN CONTAINING PROTEIN, EXPRESSED"/>
    <property type="match status" value="1"/>
</dbReference>
<evidence type="ECO:0000313" key="2">
    <source>
        <dbReference type="EnsemblMetazoa" id="GPAI039546-PA"/>
    </source>
</evidence>
<dbReference type="InterPro" id="IPR036047">
    <property type="entry name" value="F-box-like_dom_sf"/>
</dbReference>
<dbReference type="Pfam" id="PF12937">
    <property type="entry name" value="F-box-like"/>
    <property type="match status" value="1"/>
</dbReference>
<dbReference type="SUPFAM" id="SSF81383">
    <property type="entry name" value="F-box domain"/>
    <property type="match status" value="1"/>
</dbReference>
<proteinExistence type="predicted"/>
<dbReference type="SMART" id="SM00256">
    <property type="entry name" value="FBOX"/>
    <property type="match status" value="1"/>
</dbReference>
<protein>
    <submittedName>
        <fullName evidence="2">F-box domain-containing protein</fullName>
    </submittedName>
</protein>
<sequence length="678" mass="78945">MYSVDTGNVEQVLDPPNGKFTPRIAYASKEVQIVKRDTNFNLNPDGKHIASGAIDGIITIFYVAASSSNLGRASNAGSTHSDMAGTLSDHPGFYACHFLKTVSVSLLRLLAMRPRNLNRRKKYRWEFFVFSKAIMDTLLNMHNDGILVLPYEMLIKIFGYLSHGDLQQVKLVCKEWCQLVRVPELKRKSKLLITEWNEDDLYYDYLEHHKEILIHKSVEVRDYRSWKRDYGESERCLFEILRKLGEHIFKLKISRKPNLVLINEYLPQLKELDLRSIREIFPIEVVDATKFPHVESLLMPNEPQYNFLRFSKNSFQCLKKLSVKLRFEDLEIYLPFLEDRAPSLRWLEVDTLDIEDSKSYEVKFEKIFKKCVQLEVLIIKAEAIYSRNEISKAIVVGLPQENCLKTIDLHYTDYTDMDLWEFILQKWSKSLECVRWLGYGRKFKKQLSPFNGKLRHLELHWFDPCENFLNVIAPKENTMLTGLKLEGYIYSFSSVTLRALFQNLPNLIALNLIGFAGLDNETLVYIFDHLVHLRHLCLERCNSCEGAGFLCAQPKTTNLQSLQTLVSCYCPIAALSNSSVKFQFKELTKLGLLCCQMEKEPLLPKIRQSAEYFPVLETLFLEDDEDLCFFPDGQMQKHCPRLRASSSEYDCDFLDTMQKIWASFLPWMNKRDYEANGI</sequence>
<dbReference type="VEuPathDB" id="VectorBase:GPAI039546"/>
<accession>A0A1B0AAP9</accession>
<dbReference type="Proteomes" id="UP000092445">
    <property type="component" value="Unassembled WGS sequence"/>
</dbReference>
<dbReference type="AlphaFoldDB" id="A0A1B0AAP9"/>
<dbReference type="CDD" id="cd09917">
    <property type="entry name" value="F-box_SF"/>
    <property type="match status" value="1"/>
</dbReference>
<dbReference type="SUPFAM" id="SSF52047">
    <property type="entry name" value="RNI-like"/>
    <property type="match status" value="1"/>
</dbReference>
<feature type="domain" description="F-box" evidence="1">
    <location>
        <begin position="143"/>
        <end position="189"/>
    </location>
</feature>
<dbReference type="InterPro" id="IPR032675">
    <property type="entry name" value="LRR_dom_sf"/>
</dbReference>
<reference evidence="3" key="1">
    <citation type="submission" date="2014-03" db="EMBL/GenBank/DDBJ databases">
        <authorList>
            <person name="Aksoy S."/>
            <person name="Warren W."/>
            <person name="Wilson R.K."/>
        </authorList>
    </citation>
    <scope>NUCLEOTIDE SEQUENCE [LARGE SCALE GENOMIC DNA]</scope>
    <source>
        <strain evidence="3">IAEA</strain>
    </source>
</reference>
<reference evidence="2" key="2">
    <citation type="submission" date="2020-05" db="UniProtKB">
        <authorList>
            <consortium name="EnsemblMetazoa"/>
        </authorList>
    </citation>
    <scope>IDENTIFICATION</scope>
    <source>
        <strain evidence="2">IAEA</strain>
    </source>
</reference>
<evidence type="ECO:0000313" key="3">
    <source>
        <dbReference type="Proteomes" id="UP000092445"/>
    </source>
</evidence>
<dbReference type="Gene3D" id="3.80.10.10">
    <property type="entry name" value="Ribonuclease Inhibitor"/>
    <property type="match status" value="2"/>
</dbReference>
<dbReference type="EnsemblMetazoa" id="GPAI039546-RA">
    <property type="protein sequence ID" value="GPAI039546-PA"/>
    <property type="gene ID" value="GPAI039546"/>
</dbReference>
<evidence type="ECO:0000259" key="1">
    <source>
        <dbReference type="PROSITE" id="PS50181"/>
    </source>
</evidence>
<keyword evidence="3" id="KW-1185">Reference proteome</keyword>
<dbReference type="InterPro" id="IPR001810">
    <property type="entry name" value="F-box_dom"/>
</dbReference>
<name>A0A1B0AAP9_GLOPL</name>
<dbReference type="PROSITE" id="PS50181">
    <property type="entry name" value="FBOX"/>
    <property type="match status" value="1"/>
</dbReference>